<dbReference type="Pfam" id="PF08443">
    <property type="entry name" value="RimK"/>
    <property type="match status" value="1"/>
</dbReference>
<dbReference type="PROSITE" id="PS50975">
    <property type="entry name" value="ATP_GRASP"/>
    <property type="match status" value="1"/>
</dbReference>
<evidence type="ECO:0000259" key="5">
    <source>
        <dbReference type="PROSITE" id="PS50975"/>
    </source>
</evidence>
<evidence type="ECO:0000256" key="4">
    <source>
        <dbReference type="PROSITE-ProRule" id="PRU00409"/>
    </source>
</evidence>
<keyword evidence="6" id="KW-0436">Ligase</keyword>
<dbReference type="SUPFAM" id="SSF56059">
    <property type="entry name" value="Glutathione synthetase ATP-binding domain-like"/>
    <property type="match status" value="1"/>
</dbReference>
<evidence type="ECO:0000256" key="3">
    <source>
        <dbReference type="ARBA" id="ARBA00022840"/>
    </source>
</evidence>
<dbReference type="InterPro" id="IPR013815">
    <property type="entry name" value="ATP_grasp_subdomain_1"/>
</dbReference>
<dbReference type="RefSeq" id="WP_377556827.1">
    <property type="nucleotide sequence ID" value="NZ_JBHUHQ010000021.1"/>
</dbReference>
<evidence type="ECO:0000256" key="2">
    <source>
        <dbReference type="ARBA" id="ARBA00022741"/>
    </source>
</evidence>
<organism evidence="6 7">
    <name type="scientific">Ornithinibacillus salinisoli</name>
    <dbReference type="NCBI Taxonomy" id="1848459"/>
    <lineage>
        <taxon>Bacteria</taxon>
        <taxon>Bacillati</taxon>
        <taxon>Bacillota</taxon>
        <taxon>Bacilli</taxon>
        <taxon>Bacillales</taxon>
        <taxon>Bacillaceae</taxon>
        <taxon>Ornithinibacillus</taxon>
    </lineage>
</organism>
<accession>A0ABW4W672</accession>
<gene>
    <name evidence="6" type="ORF">ACFSJF_18275</name>
</gene>
<comment type="caution">
    <text evidence="6">The sequence shown here is derived from an EMBL/GenBank/DDBJ whole genome shotgun (WGS) entry which is preliminary data.</text>
</comment>
<evidence type="ECO:0000313" key="7">
    <source>
        <dbReference type="Proteomes" id="UP001597383"/>
    </source>
</evidence>
<dbReference type="InterPro" id="IPR011761">
    <property type="entry name" value="ATP-grasp"/>
</dbReference>
<dbReference type="InterPro" id="IPR004666">
    <property type="entry name" value="Rp_bS6_RimK/Lys_biosynth_LsyX"/>
</dbReference>
<feature type="domain" description="ATP-grasp" evidence="5">
    <location>
        <begin position="104"/>
        <end position="294"/>
    </location>
</feature>
<keyword evidence="3 4" id="KW-0067">ATP-binding</keyword>
<evidence type="ECO:0000313" key="6">
    <source>
        <dbReference type="EMBL" id="MFD2046225.1"/>
    </source>
</evidence>
<dbReference type="Proteomes" id="UP001597383">
    <property type="component" value="Unassembled WGS sequence"/>
</dbReference>
<name>A0ABW4W672_9BACI</name>
<dbReference type="GO" id="GO:0016874">
    <property type="term" value="F:ligase activity"/>
    <property type="evidence" value="ECO:0007669"/>
    <property type="project" value="UniProtKB-KW"/>
</dbReference>
<keyword evidence="2 4" id="KW-0547">Nucleotide-binding</keyword>
<proteinExistence type="predicted"/>
<keyword evidence="1" id="KW-0479">Metal-binding</keyword>
<dbReference type="Gene3D" id="3.30.1490.20">
    <property type="entry name" value="ATP-grasp fold, A domain"/>
    <property type="match status" value="1"/>
</dbReference>
<dbReference type="Gene3D" id="3.40.50.20">
    <property type="match status" value="1"/>
</dbReference>
<dbReference type="PANTHER" id="PTHR21621:SF2">
    <property type="entry name" value="COENZYME GAMMA-F420-2:ALPHA-L-GLUTAMATE LIGASE"/>
    <property type="match status" value="1"/>
</dbReference>
<reference evidence="7" key="1">
    <citation type="journal article" date="2019" name="Int. J. Syst. Evol. Microbiol.">
        <title>The Global Catalogue of Microorganisms (GCM) 10K type strain sequencing project: providing services to taxonomists for standard genome sequencing and annotation.</title>
        <authorList>
            <consortium name="The Broad Institute Genomics Platform"/>
            <consortium name="The Broad Institute Genome Sequencing Center for Infectious Disease"/>
            <person name="Wu L."/>
            <person name="Ma J."/>
        </authorList>
    </citation>
    <scope>NUCLEOTIDE SEQUENCE [LARGE SCALE GENOMIC DNA]</scope>
    <source>
        <strain evidence="7">R28</strain>
    </source>
</reference>
<dbReference type="Gene3D" id="3.30.470.20">
    <property type="entry name" value="ATP-grasp fold, B domain"/>
    <property type="match status" value="1"/>
</dbReference>
<dbReference type="InterPro" id="IPR013651">
    <property type="entry name" value="ATP-grasp_RimK-type"/>
</dbReference>
<dbReference type="NCBIfam" id="TIGR00768">
    <property type="entry name" value="rimK_fam"/>
    <property type="match status" value="1"/>
</dbReference>
<dbReference type="EMBL" id="JBHUHQ010000021">
    <property type="protein sequence ID" value="MFD2046225.1"/>
    <property type="molecule type" value="Genomic_DNA"/>
</dbReference>
<protein>
    <submittedName>
        <fullName evidence="6">RimK family alpha-L-glutamate ligase</fullName>
    </submittedName>
</protein>
<dbReference type="PANTHER" id="PTHR21621">
    <property type="entry name" value="RIBOSOMAL PROTEIN S6 MODIFICATION PROTEIN"/>
    <property type="match status" value="1"/>
</dbReference>
<keyword evidence="7" id="KW-1185">Reference proteome</keyword>
<sequence>MNKTGWIIYNGNLPSNKFLDFAQMLQAAATRKNSDTVIYKNNELLTLLGSDEIHILTKDKMNLPDYVVFTDKDLYLAKQLALLGIPVFNRAKAIETSDDKIATYQQLAMHRLPIPKTIISPKVFFRNQNEPSYPDLDTIIAKLGLPMIVKESFGSFGEQVYLIQNKEELQEKVTELQGKAFMFQEFISSSFGRDLRIQVVGNRVVAAMKRITTNDFRANVTVGGSMEAYDPTDLEKELAIQATKVIGADFAGVDLLFGQNDQPLICEINSNAHIRNLLDCTGINVADFIIDYILESIK</sequence>
<evidence type="ECO:0000256" key="1">
    <source>
        <dbReference type="ARBA" id="ARBA00022723"/>
    </source>
</evidence>